<evidence type="ECO:0000256" key="5">
    <source>
        <dbReference type="SAM" id="MobiDB-lite"/>
    </source>
</evidence>
<reference evidence="7" key="1">
    <citation type="submission" date="2021-01" db="EMBL/GenBank/DDBJ databases">
        <authorList>
            <person name="Kaushik A."/>
        </authorList>
    </citation>
    <scope>NUCLEOTIDE SEQUENCE</scope>
    <source>
        <strain evidence="7">AG3-T5</strain>
    </source>
</reference>
<dbReference type="Proteomes" id="UP000663841">
    <property type="component" value="Unassembled WGS sequence"/>
</dbReference>
<dbReference type="GO" id="GO:0016787">
    <property type="term" value="F:hydrolase activity"/>
    <property type="evidence" value="ECO:0007669"/>
    <property type="project" value="UniProtKB-KW"/>
</dbReference>
<dbReference type="EMBL" id="CAJMWW010000609">
    <property type="protein sequence ID" value="CAE6474668.1"/>
    <property type="molecule type" value="Genomic_DNA"/>
</dbReference>
<feature type="compositionally biased region" description="Basic and acidic residues" evidence="5">
    <location>
        <begin position="1741"/>
        <end position="1755"/>
    </location>
</feature>
<evidence type="ECO:0000256" key="1">
    <source>
        <dbReference type="ARBA" id="ARBA00022741"/>
    </source>
</evidence>
<keyword evidence="1" id="KW-0547">Nucleotide-binding</keyword>
<dbReference type="InterPro" id="IPR014017">
    <property type="entry name" value="DNA_helicase_UvrD-like_C"/>
</dbReference>
<keyword evidence="3" id="KW-0347">Helicase</keyword>
<feature type="region of interest" description="Disordered" evidence="5">
    <location>
        <begin position="1723"/>
        <end position="1788"/>
    </location>
</feature>
<keyword evidence="4" id="KW-0067">ATP-binding</keyword>
<keyword evidence="2" id="KW-0378">Hydrolase</keyword>
<proteinExistence type="predicted"/>
<accession>A0A8H3GZV0</accession>
<evidence type="ECO:0000313" key="7">
    <source>
        <dbReference type="EMBL" id="CAE6474668.1"/>
    </source>
</evidence>
<dbReference type="PANTHER" id="PTHR21529">
    <property type="entry name" value="MAMMARY TURMOR VIRUS RECEPTOR HOMOLOG 1, 2 MTVR1, 2"/>
    <property type="match status" value="1"/>
</dbReference>
<organism evidence="7 8">
    <name type="scientific">Rhizoctonia solani</name>
    <dbReference type="NCBI Taxonomy" id="456999"/>
    <lineage>
        <taxon>Eukaryota</taxon>
        <taxon>Fungi</taxon>
        <taxon>Dikarya</taxon>
        <taxon>Basidiomycota</taxon>
        <taxon>Agaricomycotina</taxon>
        <taxon>Agaricomycetes</taxon>
        <taxon>Cantharellales</taxon>
        <taxon>Ceratobasidiaceae</taxon>
        <taxon>Rhizoctonia</taxon>
    </lineage>
</organism>
<dbReference type="InterPro" id="IPR039904">
    <property type="entry name" value="TRANK1"/>
</dbReference>
<dbReference type="GO" id="GO:0005524">
    <property type="term" value="F:ATP binding"/>
    <property type="evidence" value="ECO:0007669"/>
    <property type="project" value="UniProtKB-KW"/>
</dbReference>
<dbReference type="Pfam" id="PF13361">
    <property type="entry name" value="UvrD_C"/>
    <property type="match status" value="1"/>
</dbReference>
<comment type="caution">
    <text evidence="7">The sequence shown here is derived from an EMBL/GenBank/DDBJ whole genome shotgun (WGS) entry which is preliminary data.</text>
</comment>
<evidence type="ECO:0000256" key="2">
    <source>
        <dbReference type="ARBA" id="ARBA00022801"/>
    </source>
</evidence>
<evidence type="ECO:0000259" key="6">
    <source>
        <dbReference type="Pfam" id="PF13361"/>
    </source>
</evidence>
<evidence type="ECO:0000256" key="4">
    <source>
        <dbReference type="ARBA" id="ARBA00022840"/>
    </source>
</evidence>
<dbReference type="PANTHER" id="PTHR21529:SF4">
    <property type="entry name" value="TPR AND ANKYRIN REPEAT-CONTAINING PROTEIN 1"/>
    <property type="match status" value="1"/>
</dbReference>
<dbReference type="SUPFAM" id="SSF52540">
    <property type="entry name" value="P-loop containing nucleoside triphosphate hydrolases"/>
    <property type="match status" value="1"/>
</dbReference>
<feature type="domain" description="UvrD-like helicase C-terminal" evidence="6">
    <location>
        <begin position="723"/>
        <end position="800"/>
    </location>
</feature>
<sequence>MPYSSQAKPGSISKTSEDEVNAENASLENVRTLASTEYFDDWSGHGAWPIVLSNRAVGDLRQLQRRDGHACRMVGKKIKELSQGFFSNDNQKRLKGLKTEVPIYEAKVSRDSRIVYQIDIDTDVKRQSIRQIIKIYGVYTHAQMDNRLWSLVSRYHAVRHGKEYRDLCSVRETARTPGNNVTLPFEFPLSEESEAAKEQQYDADSSKDYAMNDDELSAVRSVVVFEKFMLMSKDLVKSIVDDLDGAHAFQVSPKEKEVIYHDSASFVLGRSGTGKTTCIVFKMLGVERRFEEGEEAKPRQVFITQSPALAQKVQEYYRSLIRTYSNRSDPRGHNAPEDKGILADSRDEGMESLGLPSRYSLLEDQHFPLFLSFSQFCSLLEEDYIFKFGRSTHLNATARQFDPGFTGEIDEEFKSDPEYFYEKLLPAVQTMERVKNNKHASVTFDVFAFAYWPHFNQSLTSGLDPALVYNEIIGIIEGSENTLNSESGVLSRDEYLALGRGNSLLSSRRDEIYTLYESYDKARGQRYDAAERTHALLVATQNGKHIPGPKVDALYIDEVQDNLLIDNKLLFNFSNNPHGILMAGDTAQTISAGSSFRFEDLKAFFWRMEDQDKAVRAKKRKPIQPELFHLAVNYRSHGGIVDCASALVELVSQLFPNSIDKLQRETGLIEGPKPIFFLGSNHGSMHIDRSRNAKIDFGAEQVILVRSNDARDKLLSRFGEIGLILTLYESKGLEFNDVFLYNFFENSVASATTWRIVLHGLDSSQYRSLPEFDPVRHAVICSELKNLYVGITRARNHCWIWDTSERAEPMKEYWTERNLIEKCGPGDPIPQLGVTSSESEWEAQGRTLFEKELYPQAMLCFQRAGLTLEHDIAAAYETRKQARLLQAAKSNDRETRAAFRYAAEKFLECGKTATSKQQTSCYLRAADCYMQIEEWGPAAETFIIVRDFGMAAKCFRNAGCFAKAVEMVQAHSEDIQETISEEIIKVARLEYLRTAQYEQAEELFDDLDEQLEYMEDCGLESGRIEVLEHHQRHDEAAEAAAEVAFGRGDLLEGIRLLQSSNDPDLLRRAVEKALGALWILFPFGHQVNSYPTAADALIQCVTNDTSILTKEEAHQIDVFQAILTGNKARIGSLAQSHGILASDSPYRSTLSLLCFPYSSDALVPSEEWNIQDFINITKLTWKYFTQLSELVRNLDISRLSTQRLLGVEPAEHRISSTESSENGFRIYSTSPLFSRMKSSGLNASVHYSTLGISSLTSTESCTRRLARDALYSVLRAEALRMHTAAASSNFLALYICLEFAIFGKCKRVGPDCRRQHVNSFRLSETGRQVPFNQRVRALIMQMHFANKYYAQTPSEEFERKKIRRVWVHKMHEALMPLFPPLGGLRCVDSAWIPELSQGGYLIATWCEQALFELDPYSGVKFFLSEVLASLDLVFHIDGKRFEAYAHHLHLARLVKAREDLIITDPRTRHSYSLIHHFIDFYHRKSDNCIQRVIQAIRHVVFKDLAIEANTLIYLLEFLGREIIVQCRRWFKGKDGIFDGLLVPRSWALDLLKRAPLILQKGIVMLEYLGTLYRTLEILRGYNELSPLYSFSGKGALNPLGRGILILRVCRLIVLVSNNLGFDLPKRIQVRQNISRALTGPGQIHHHLCDRLLHNRTWEELEDTILRCPLNRGADQLVRLFLRRGNNHRQPRSSGFVKAFGYNRVPDIERLLSLTDFAQRPQSALNPAAKPFNPSLPGPTSSEDRNEAPEFEKDLDHEDGDTTGLMRTDDEETGIDELPETQPEPTRHLTPDEIKYGKIILLALQRYVLRKRARQRSAVKTIWKCYSRYLGRRDAPRSAADERYLRFQREYMKDIKEPESVRPRPELFYCYKAILLGCMPHVAAYLRGLEHANQLKKHANRKRLQTAHHKELEEIQTRMDACSKFTTELKDLMVSIKPGSNELNDLCALKAHVKKLDSIHRGMEKEFGGDEMPSSLGYHRHLGVTIILAQSF</sequence>
<gene>
    <name evidence="7" type="ORF">RDB_LOCUS186862</name>
</gene>
<protein>
    <recommendedName>
        <fullName evidence="6">UvrD-like helicase C-terminal domain-containing protein</fullName>
    </recommendedName>
</protein>
<name>A0A8H3GZV0_9AGAM</name>
<feature type="compositionally biased region" description="Polar residues" evidence="5">
    <location>
        <begin position="1"/>
        <end position="14"/>
    </location>
</feature>
<evidence type="ECO:0000313" key="8">
    <source>
        <dbReference type="Proteomes" id="UP000663841"/>
    </source>
</evidence>
<dbReference type="GO" id="GO:0004386">
    <property type="term" value="F:helicase activity"/>
    <property type="evidence" value="ECO:0007669"/>
    <property type="project" value="UniProtKB-KW"/>
</dbReference>
<dbReference type="Gene3D" id="3.40.50.300">
    <property type="entry name" value="P-loop containing nucleotide triphosphate hydrolases"/>
    <property type="match status" value="2"/>
</dbReference>
<evidence type="ECO:0000256" key="3">
    <source>
        <dbReference type="ARBA" id="ARBA00022806"/>
    </source>
</evidence>
<dbReference type="InterPro" id="IPR027417">
    <property type="entry name" value="P-loop_NTPase"/>
</dbReference>
<feature type="region of interest" description="Disordered" evidence="5">
    <location>
        <begin position="1"/>
        <end position="21"/>
    </location>
</feature>
<feature type="compositionally biased region" description="Acidic residues" evidence="5">
    <location>
        <begin position="1768"/>
        <end position="1778"/>
    </location>
</feature>